<dbReference type="AlphaFoldDB" id="A0A9E9LCA7"/>
<reference evidence="3" key="1">
    <citation type="journal article" date="2022" name="Front. Microbiol.">
        <title>New perspectives on an old grouping: The genomic and phenotypic variability of Oxalobacter formigenes and the implications for calcium oxalate stone prevention.</title>
        <authorList>
            <person name="Chmiel J.A."/>
            <person name="Carr C."/>
            <person name="Stuivenberg G.A."/>
            <person name="Venema R."/>
            <person name="Chanyi R.M."/>
            <person name="Al K.F."/>
            <person name="Giguere D."/>
            <person name="Say H."/>
            <person name="Akouris P.P."/>
            <person name="Dominguez Romero S.A."/>
            <person name="Kwong A."/>
            <person name="Tai V."/>
            <person name="Koval S.F."/>
            <person name="Razvi H."/>
            <person name="Bjazevic J."/>
            <person name="Burton J.P."/>
        </authorList>
    </citation>
    <scope>NUCLEOTIDE SEQUENCE</scope>
    <source>
        <strain evidence="3">OxK</strain>
    </source>
</reference>
<evidence type="ECO:0000313" key="3">
    <source>
        <dbReference type="EMBL" id="WAV90566.1"/>
    </source>
</evidence>
<proteinExistence type="predicted"/>
<evidence type="ECO:0000256" key="2">
    <source>
        <dbReference type="ARBA" id="ARBA00022729"/>
    </source>
</evidence>
<sequence>MKKFLIYFLITISLAGCATPESFNNDLYRIRGRGIDVAFKIFGYPYSRTEIGDRVIYTWKMVATSGGIPIRRRAYNSTMTDFVTYRSYTPITTYHCSLALAEEKGSIVDHDFRGQAGACRQFANILSDYLEATGNKEKANPFSELFNY</sequence>
<dbReference type="Pfam" id="PF08139">
    <property type="entry name" value="LPAM_1"/>
    <property type="match status" value="1"/>
</dbReference>
<keyword evidence="2" id="KW-0732">Signal</keyword>
<organism evidence="3">
    <name type="scientific">Oxalobacter aliiformigenes</name>
    <dbReference type="NCBI Taxonomy" id="2946593"/>
    <lineage>
        <taxon>Bacteria</taxon>
        <taxon>Pseudomonadati</taxon>
        <taxon>Pseudomonadota</taxon>
        <taxon>Betaproteobacteria</taxon>
        <taxon>Burkholderiales</taxon>
        <taxon>Oxalobacteraceae</taxon>
        <taxon>Oxalobacter</taxon>
    </lineage>
</organism>
<gene>
    <name evidence="3" type="ORF">NB646_06755</name>
</gene>
<protein>
    <recommendedName>
        <fullName evidence="1">Type IV secretion system putative lipoprotein virB7</fullName>
    </recommendedName>
</protein>
<evidence type="ECO:0000256" key="1">
    <source>
        <dbReference type="ARBA" id="ARBA00017922"/>
    </source>
</evidence>
<accession>A0A9E9LCA7</accession>
<name>A0A9E9LCA7_9BURK</name>
<dbReference type="EMBL" id="CP098251">
    <property type="protein sequence ID" value="WAV90566.1"/>
    <property type="molecule type" value="Genomic_DNA"/>
</dbReference>
<dbReference type="RefSeq" id="WP_269282492.1">
    <property type="nucleotide sequence ID" value="NZ_CP098251.1"/>
</dbReference>
<dbReference type="Proteomes" id="UP001164819">
    <property type="component" value="Chromosome"/>
</dbReference>
<dbReference type="PROSITE" id="PS51257">
    <property type="entry name" value="PROKAR_LIPOPROTEIN"/>
    <property type="match status" value="1"/>
</dbReference>
<dbReference type="InterPro" id="IPR012640">
    <property type="entry name" value="Membr_lipoprot_lipid_attach_CS"/>
</dbReference>